<sequence>MHTHPLSRLRRTWAATAALIALATASAACGGGTPTGGANDAPKTLTYWASNQGATLEFDKEVLTPELAKFEQQTGIKVKLEVVPWTDLLNRILAATTSGQGPDVLNIGNTWSASLQATGGLVQFDTKTMDAVGGKARFLPSALASAGAPGKDPTAVPLYSLAYGLYYNKKHFADAGIDKPPATWEELIEDGKKLTKGDRHGLAIEGASIPENSHHAFVFGQQYGADFFDAAGKPQFDTPQAVTAVKAYVDLMARDKIAAPGNAEYSANQSLKDFATGKASMLMWQSAATSLANLGMKPDEWGVVPVPLPAQPPPGGKKVTSLVAGINIAIFKSTRNRDGALKFVKFMTSDEEQKTLNKTYKSLPPVLPAQQDPAFSTPDQQTFKQILASSAAPLPMVPQESQFETLVGGALKDLFADAAAGRPITEERVKSKLTAAQQRMGQGG</sequence>
<name>A0ABR7LTN0_9ACTN</name>
<accession>A0ABR7LTN0</accession>
<dbReference type="InterPro" id="IPR050490">
    <property type="entry name" value="Bact_solute-bd_prot1"/>
</dbReference>
<gene>
    <name evidence="2" type="ORF">HKK74_22060</name>
</gene>
<dbReference type="Gene3D" id="3.40.190.10">
    <property type="entry name" value="Periplasmic binding protein-like II"/>
    <property type="match status" value="1"/>
</dbReference>
<dbReference type="SUPFAM" id="SSF53850">
    <property type="entry name" value="Periplasmic binding protein-like II"/>
    <property type="match status" value="1"/>
</dbReference>
<keyword evidence="1" id="KW-0732">Signal</keyword>
<protein>
    <submittedName>
        <fullName evidence="2">Sugar ABC transporter substrate-binding protein</fullName>
    </submittedName>
</protein>
<organism evidence="2 3">
    <name type="scientific">Actinomadura alba</name>
    <dbReference type="NCBI Taxonomy" id="406431"/>
    <lineage>
        <taxon>Bacteria</taxon>
        <taxon>Bacillati</taxon>
        <taxon>Actinomycetota</taxon>
        <taxon>Actinomycetes</taxon>
        <taxon>Streptosporangiales</taxon>
        <taxon>Thermomonosporaceae</taxon>
        <taxon>Actinomadura</taxon>
    </lineage>
</organism>
<proteinExistence type="predicted"/>
<feature type="chain" id="PRO_5045321182" evidence="1">
    <location>
        <begin position="28"/>
        <end position="444"/>
    </location>
</feature>
<comment type="caution">
    <text evidence="2">The sequence shown here is derived from an EMBL/GenBank/DDBJ whole genome shotgun (WGS) entry which is preliminary data.</text>
</comment>
<dbReference type="EMBL" id="JABVEC010000017">
    <property type="protein sequence ID" value="MBC6468156.1"/>
    <property type="molecule type" value="Genomic_DNA"/>
</dbReference>
<evidence type="ECO:0000313" key="2">
    <source>
        <dbReference type="EMBL" id="MBC6468156.1"/>
    </source>
</evidence>
<reference evidence="2 3" key="1">
    <citation type="submission" date="2020-06" db="EMBL/GenBank/DDBJ databases">
        <title>Actinomadura xiongansis sp. nov., isolated from soil of Baiyangdian.</title>
        <authorList>
            <person name="Zhang X."/>
        </authorList>
    </citation>
    <scope>NUCLEOTIDE SEQUENCE [LARGE SCALE GENOMIC DNA]</scope>
    <source>
        <strain evidence="2 3">HBUM206468</strain>
    </source>
</reference>
<dbReference type="PANTHER" id="PTHR43649:SF12">
    <property type="entry name" value="DIACETYLCHITOBIOSE BINDING PROTEIN DASA"/>
    <property type="match status" value="1"/>
</dbReference>
<dbReference type="InterPro" id="IPR006059">
    <property type="entry name" value="SBP"/>
</dbReference>
<dbReference type="PANTHER" id="PTHR43649">
    <property type="entry name" value="ARABINOSE-BINDING PROTEIN-RELATED"/>
    <property type="match status" value="1"/>
</dbReference>
<keyword evidence="3" id="KW-1185">Reference proteome</keyword>
<dbReference type="RefSeq" id="WP_187245169.1">
    <property type="nucleotide sequence ID" value="NZ_BAAAOK010000019.1"/>
</dbReference>
<dbReference type="CDD" id="cd13585">
    <property type="entry name" value="PBP2_TMBP_like"/>
    <property type="match status" value="1"/>
</dbReference>
<feature type="signal peptide" evidence="1">
    <location>
        <begin position="1"/>
        <end position="27"/>
    </location>
</feature>
<evidence type="ECO:0000256" key="1">
    <source>
        <dbReference type="SAM" id="SignalP"/>
    </source>
</evidence>
<evidence type="ECO:0000313" key="3">
    <source>
        <dbReference type="Proteomes" id="UP000805614"/>
    </source>
</evidence>
<dbReference type="Pfam" id="PF01547">
    <property type="entry name" value="SBP_bac_1"/>
    <property type="match status" value="1"/>
</dbReference>
<dbReference type="Proteomes" id="UP000805614">
    <property type="component" value="Unassembled WGS sequence"/>
</dbReference>